<evidence type="ECO:0000256" key="7">
    <source>
        <dbReference type="RuleBase" id="RU367016"/>
    </source>
</evidence>
<evidence type="ECO:0000313" key="9">
    <source>
        <dbReference type="EMBL" id="GAA4411195.1"/>
    </source>
</evidence>
<dbReference type="PANTHER" id="PTHR30353:SF0">
    <property type="entry name" value="TRANSMEMBRANE PROTEIN"/>
    <property type="match status" value="1"/>
</dbReference>
<comment type="caution">
    <text evidence="9">The sequence shown here is derived from an EMBL/GenBank/DDBJ whole genome shotgun (WGS) entry which is preliminary data.</text>
</comment>
<evidence type="ECO:0000259" key="8">
    <source>
        <dbReference type="Pfam" id="PF09335"/>
    </source>
</evidence>
<evidence type="ECO:0000313" key="10">
    <source>
        <dbReference type="Proteomes" id="UP001500936"/>
    </source>
</evidence>
<dbReference type="Proteomes" id="UP001500936">
    <property type="component" value="Unassembled WGS sequence"/>
</dbReference>
<feature type="transmembrane region" description="Helical" evidence="7">
    <location>
        <begin position="12"/>
        <end position="36"/>
    </location>
</feature>
<comment type="subcellular location">
    <subcellularLocation>
        <location evidence="1 7">Cell membrane</location>
        <topology evidence="1 7">Multi-pass membrane protein</topology>
    </subcellularLocation>
</comment>
<evidence type="ECO:0000256" key="2">
    <source>
        <dbReference type="ARBA" id="ARBA00010792"/>
    </source>
</evidence>
<feature type="transmembrane region" description="Helical" evidence="7">
    <location>
        <begin position="178"/>
        <end position="196"/>
    </location>
</feature>
<evidence type="ECO:0000256" key="4">
    <source>
        <dbReference type="ARBA" id="ARBA00022692"/>
    </source>
</evidence>
<evidence type="ECO:0000256" key="1">
    <source>
        <dbReference type="ARBA" id="ARBA00004651"/>
    </source>
</evidence>
<feature type="transmembrane region" description="Helical" evidence="7">
    <location>
        <begin position="143"/>
        <end position="166"/>
    </location>
</feature>
<name>A0ABP8KNN8_9BACT</name>
<protein>
    <submittedName>
        <fullName evidence="9">VTT domain-containing protein</fullName>
    </submittedName>
</protein>
<organism evidence="9 10">
    <name type="scientific">Nibrella viscosa</name>
    <dbReference type="NCBI Taxonomy" id="1084524"/>
    <lineage>
        <taxon>Bacteria</taxon>
        <taxon>Pseudomonadati</taxon>
        <taxon>Bacteroidota</taxon>
        <taxon>Cytophagia</taxon>
        <taxon>Cytophagales</taxon>
        <taxon>Spirosomataceae</taxon>
        <taxon>Nibrella</taxon>
    </lineage>
</organism>
<dbReference type="InterPro" id="IPR032816">
    <property type="entry name" value="VTT_dom"/>
</dbReference>
<dbReference type="InterPro" id="IPR032818">
    <property type="entry name" value="DedA-like"/>
</dbReference>
<evidence type="ECO:0000256" key="5">
    <source>
        <dbReference type="ARBA" id="ARBA00022989"/>
    </source>
</evidence>
<dbReference type="EMBL" id="BAABHB010000008">
    <property type="protein sequence ID" value="GAA4411195.1"/>
    <property type="molecule type" value="Genomic_DNA"/>
</dbReference>
<reference evidence="10" key="1">
    <citation type="journal article" date="2019" name="Int. J. Syst. Evol. Microbiol.">
        <title>The Global Catalogue of Microorganisms (GCM) 10K type strain sequencing project: providing services to taxonomists for standard genome sequencing and annotation.</title>
        <authorList>
            <consortium name="The Broad Institute Genomics Platform"/>
            <consortium name="The Broad Institute Genome Sequencing Center for Infectious Disease"/>
            <person name="Wu L."/>
            <person name="Ma J."/>
        </authorList>
    </citation>
    <scope>NUCLEOTIDE SEQUENCE [LARGE SCALE GENOMIC DNA]</scope>
    <source>
        <strain evidence="10">JCM 17925</strain>
    </source>
</reference>
<evidence type="ECO:0000256" key="3">
    <source>
        <dbReference type="ARBA" id="ARBA00022475"/>
    </source>
</evidence>
<keyword evidence="5 7" id="KW-1133">Transmembrane helix</keyword>
<feature type="domain" description="VTT" evidence="8">
    <location>
        <begin position="36"/>
        <end position="163"/>
    </location>
</feature>
<keyword evidence="3 7" id="KW-1003">Cell membrane</keyword>
<sequence length="204" mass="22609">MTMLLLTNSWLEWGGTALVAVLVFVETGFLLGLVVPGGETLLFTAGLLCGVDQLKIPIALLVPLLIVSAVLGDLTGFWLGQKLGNRLEHQPNTFIFKRRYWEKAKNYYRQHPHRTLLVGRFLPIIRTFNPLLAASSGMPLSRFLGLTGVGCVAYISTLVLAGYWLGQLFPELGQYVEYIFMGIVALVIGTLLLKAYQERNQPDA</sequence>
<keyword evidence="4 7" id="KW-0812">Transmembrane</keyword>
<dbReference type="PANTHER" id="PTHR30353">
    <property type="entry name" value="INNER MEMBRANE PROTEIN DEDA-RELATED"/>
    <property type="match status" value="1"/>
</dbReference>
<feature type="transmembrane region" description="Helical" evidence="7">
    <location>
        <begin position="56"/>
        <end position="79"/>
    </location>
</feature>
<comment type="similarity">
    <text evidence="2 7">Belongs to the DedA family.</text>
</comment>
<evidence type="ECO:0000256" key="6">
    <source>
        <dbReference type="ARBA" id="ARBA00023136"/>
    </source>
</evidence>
<proteinExistence type="inferred from homology"/>
<dbReference type="Pfam" id="PF09335">
    <property type="entry name" value="VTT_dom"/>
    <property type="match status" value="1"/>
</dbReference>
<keyword evidence="6 7" id="KW-0472">Membrane</keyword>
<accession>A0ABP8KNN8</accession>
<gene>
    <name evidence="9" type="ORF">GCM10023187_36660</name>
</gene>
<keyword evidence="10" id="KW-1185">Reference proteome</keyword>